<accession>A0ABR6LA76</accession>
<proteinExistence type="predicted"/>
<sequence>MSQAVSRLRCLVQQGKLVLDGLGEPLLVVGGEEVE</sequence>
<organism evidence="1 2">
    <name type="scientific">Streptomyces rapamycinicus</name>
    <dbReference type="NCBI Taxonomy" id="1226757"/>
    <lineage>
        <taxon>Bacteria</taxon>
        <taxon>Bacillati</taxon>
        <taxon>Actinomycetota</taxon>
        <taxon>Actinomycetes</taxon>
        <taxon>Kitasatosporales</taxon>
        <taxon>Streptomycetaceae</taxon>
        <taxon>Streptomyces</taxon>
        <taxon>Streptomyces violaceusniger group</taxon>
    </lineage>
</organism>
<gene>
    <name evidence="1" type="ORF">BJY27_000189</name>
</gene>
<evidence type="ECO:0000313" key="2">
    <source>
        <dbReference type="Proteomes" id="UP000530530"/>
    </source>
</evidence>
<evidence type="ECO:0000313" key="1">
    <source>
        <dbReference type="EMBL" id="MBB4779228.1"/>
    </source>
</evidence>
<protein>
    <submittedName>
        <fullName evidence="1">Uncharacterized protein</fullName>
    </submittedName>
</protein>
<dbReference type="Proteomes" id="UP000530530">
    <property type="component" value="Unassembled WGS sequence"/>
</dbReference>
<dbReference type="EMBL" id="JACHNG010000001">
    <property type="protein sequence ID" value="MBB4779228.1"/>
    <property type="molecule type" value="Genomic_DNA"/>
</dbReference>
<keyword evidence="2" id="KW-1185">Reference proteome</keyword>
<reference evidence="1 2" key="1">
    <citation type="submission" date="2020-08" db="EMBL/GenBank/DDBJ databases">
        <title>Sequencing the genomes of 1000 actinobacteria strains.</title>
        <authorList>
            <person name="Klenk H.-P."/>
        </authorList>
    </citation>
    <scope>NUCLEOTIDE SEQUENCE [LARGE SCALE GENOMIC DNA]</scope>
    <source>
        <strain evidence="1 2">DSM 41530</strain>
    </source>
</reference>
<comment type="caution">
    <text evidence="1">The sequence shown here is derived from an EMBL/GenBank/DDBJ whole genome shotgun (WGS) entry which is preliminary data.</text>
</comment>
<name>A0ABR6LA76_9ACTN</name>